<dbReference type="PRINTS" id="PR00111">
    <property type="entry name" value="ABHYDROLASE"/>
</dbReference>
<evidence type="ECO:0000313" key="2">
    <source>
        <dbReference type="EMBL" id="GGX69131.1"/>
    </source>
</evidence>
<dbReference type="InterPro" id="IPR000073">
    <property type="entry name" value="AB_hydrolase_1"/>
</dbReference>
<dbReference type="Gene3D" id="3.40.50.1820">
    <property type="entry name" value="alpha/beta hydrolase"/>
    <property type="match status" value="1"/>
</dbReference>
<reference evidence="2" key="1">
    <citation type="journal article" date="2014" name="Int. J. Syst. Evol. Microbiol.">
        <title>Complete genome sequence of Corynebacterium casei LMG S-19264T (=DSM 44701T), isolated from a smear-ripened cheese.</title>
        <authorList>
            <consortium name="US DOE Joint Genome Institute (JGI-PGF)"/>
            <person name="Walter F."/>
            <person name="Albersmeier A."/>
            <person name="Kalinowski J."/>
            <person name="Ruckert C."/>
        </authorList>
    </citation>
    <scope>NUCLEOTIDE SEQUENCE</scope>
    <source>
        <strain evidence="2">KCTC 22169</strain>
    </source>
</reference>
<dbReference type="SUPFAM" id="SSF53474">
    <property type="entry name" value="alpha/beta-Hydrolases"/>
    <property type="match status" value="1"/>
</dbReference>
<dbReference type="Pfam" id="PF12697">
    <property type="entry name" value="Abhydrolase_6"/>
    <property type="match status" value="1"/>
</dbReference>
<dbReference type="InterPro" id="IPR050266">
    <property type="entry name" value="AB_hydrolase_sf"/>
</dbReference>
<comment type="caution">
    <text evidence="2">The sequence shown here is derived from an EMBL/GenBank/DDBJ whole genome shotgun (WGS) entry which is preliminary data.</text>
</comment>
<name>A0A918KP42_9GAMM</name>
<dbReference type="GO" id="GO:0016787">
    <property type="term" value="F:hydrolase activity"/>
    <property type="evidence" value="ECO:0007669"/>
    <property type="project" value="UniProtKB-KW"/>
</dbReference>
<evidence type="ECO:0000313" key="3">
    <source>
        <dbReference type="Proteomes" id="UP000626148"/>
    </source>
</evidence>
<dbReference type="RefSeq" id="WP_189612246.1">
    <property type="nucleotide sequence ID" value="NZ_BMXR01000012.1"/>
</dbReference>
<dbReference type="InterPro" id="IPR029058">
    <property type="entry name" value="AB_hydrolase_fold"/>
</dbReference>
<reference evidence="2" key="2">
    <citation type="submission" date="2020-09" db="EMBL/GenBank/DDBJ databases">
        <authorList>
            <person name="Sun Q."/>
            <person name="Kim S."/>
        </authorList>
    </citation>
    <scope>NUCLEOTIDE SEQUENCE</scope>
    <source>
        <strain evidence="2">KCTC 22169</strain>
    </source>
</reference>
<dbReference type="PANTHER" id="PTHR43798">
    <property type="entry name" value="MONOACYLGLYCEROL LIPASE"/>
    <property type="match status" value="1"/>
</dbReference>
<dbReference type="EMBL" id="BMXR01000012">
    <property type="protein sequence ID" value="GGX69131.1"/>
    <property type="molecule type" value="Genomic_DNA"/>
</dbReference>
<sequence>MKPTLMLLPGLMCDRTVWEPQIEALQDEWHCVVPNYEFASSLKAMAHHVLDEAPDRFALAGHSMGGRVALEVMRQAPERVVRLALLDTGYKALAKGDAGEKEIAGRMRLVKMAREEGMRAMGADWLQGMVHPDRLDDEDLCGRILDMIASKTPEIFERQIHALINRPDGGEVLEQITCPTTFMCGRQDGWSPLERHYEMAELVPGSEVIPIEEAGHMSTMERPEAMNAAMRKWLA</sequence>
<dbReference type="PANTHER" id="PTHR43798:SF29">
    <property type="entry name" value="AB HYDROLASE-1 DOMAIN-CONTAINING PROTEIN"/>
    <property type="match status" value="1"/>
</dbReference>
<organism evidence="2 3">
    <name type="scientific">Saccharospirillum salsuginis</name>
    <dbReference type="NCBI Taxonomy" id="418750"/>
    <lineage>
        <taxon>Bacteria</taxon>
        <taxon>Pseudomonadati</taxon>
        <taxon>Pseudomonadota</taxon>
        <taxon>Gammaproteobacteria</taxon>
        <taxon>Oceanospirillales</taxon>
        <taxon>Saccharospirillaceae</taxon>
        <taxon>Saccharospirillum</taxon>
    </lineage>
</organism>
<evidence type="ECO:0000259" key="1">
    <source>
        <dbReference type="Pfam" id="PF12697"/>
    </source>
</evidence>
<protein>
    <submittedName>
        <fullName evidence="2">Hydrolase</fullName>
    </submittedName>
</protein>
<dbReference type="Proteomes" id="UP000626148">
    <property type="component" value="Unassembled WGS sequence"/>
</dbReference>
<keyword evidence="3" id="KW-1185">Reference proteome</keyword>
<dbReference type="AlphaFoldDB" id="A0A918KP42"/>
<gene>
    <name evidence="2" type="ORF">GCM10007392_41050</name>
</gene>
<accession>A0A918KP42</accession>
<proteinExistence type="predicted"/>
<keyword evidence="2" id="KW-0378">Hydrolase</keyword>
<feature type="domain" description="AB hydrolase-1" evidence="1">
    <location>
        <begin position="7"/>
        <end position="229"/>
    </location>
</feature>